<organism evidence="2 3">
    <name type="scientific">Mucilaginibacter rubeus</name>
    <dbReference type="NCBI Taxonomy" id="2027860"/>
    <lineage>
        <taxon>Bacteria</taxon>
        <taxon>Pseudomonadati</taxon>
        <taxon>Bacteroidota</taxon>
        <taxon>Sphingobacteriia</taxon>
        <taxon>Sphingobacteriales</taxon>
        <taxon>Sphingobacteriaceae</taxon>
        <taxon>Mucilaginibacter</taxon>
    </lineage>
</organism>
<evidence type="ECO:0000313" key="3">
    <source>
        <dbReference type="Proteomes" id="UP000250557"/>
    </source>
</evidence>
<dbReference type="AlphaFoldDB" id="A0AAE6MIP5"/>
<dbReference type="RefSeq" id="WP_149354112.1">
    <property type="nucleotide sequence ID" value="NZ_CP043451.1"/>
</dbReference>
<sequence length="200" mass="22964">MLGVLNRISGTEIGIAMINLVIIVAVGRAFIYYLDPIFMLKSCVLLCYFELLTCAFINFSYKMDLTDEQVLAQLKVRRVKLKMELDRVEVAIKAFENIGEINILDAMPYMMEDLEVDEDLLISTLMYNPKMTAEKKVIFTLSKIGKGDASDITEYILRIDGHIKDTKRAFERITYVCSRMFKSGKITAERVGKKNVYMLR</sequence>
<feature type="transmembrane region" description="Helical" evidence="1">
    <location>
        <begin position="37"/>
        <end position="59"/>
    </location>
</feature>
<keyword evidence="1" id="KW-0812">Transmembrane</keyword>
<keyword evidence="1" id="KW-1133">Transmembrane helix</keyword>
<reference evidence="2 3" key="1">
    <citation type="submission" date="2019-08" db="EMBL/GenBank/DDBJ databases">
        <title>Comparative genome analysis confer to the adaptation heavy metal polluted environment.</title>
        <authorList>
            <person name="Li Y."/>
        </authorList>
    </citation>
    <scope>NUCLEOTIDE SEQUENCE [LARGE SCALE GENOMIC DNA]</scope>
    <source>
        <strain evidence="2 3">P2</strain>
    </source>
</reference>
<name>A0AAE6MIP5_9SPHI</name>
<keyword evidence="1" id="KW-0472">Membrane</keyword>
<evidence type="ECO:0000256" key="1">
    <source>
        <dbReference type="SAM" id="Phobius"/>
    </source>
</evidence>
<gene>
    <name evidence="2" type="ORF">DIU31_015595</name>
</gene>
<evidence type="ECO:0000313" key="2">
    <source>
        <dbReference type="EMBL" id="QEM04866.1"/>
    </source>
</evidence>
<accession>A0AAE6MIP5</accession>
<feature type="transmembrane region" description="Helical" evidence="1">
    <location>
        <begin position="12"/>
        <end position="31"/>
    </location>
</feature>
<dbReference type="EMBL" id="CP043451">
    <property type="protein sequence ID" value="QEM04866.1"/>
    <property type="molecule type" value="Genomic_DNA"/>
</dbReference>
<protein>
    <submittedName>
        <fullName evidence="2">Uncharacterized protein</fullName>
    </submittedName>
</protein>
<dbReference type="Proteomes" id="UP000250557">
    <property type="component" value="Chromosome"/>
</dbReference>
<proteinExistence type="predicted"/>